<evidence type="ECO:0000259" key="13">
    <source>
        <dbReference type="PROSITE" id="PS50902"/>
    </source>
</evidence>
<dbReference type="GO" id="GO:0050667">
    <property type="term" value="P:homocysteine metabolic process"/>
    <property type="evidence" value="ECO:0007669"/>
    <property type="project" value="TreeGrafter"/>
</dbReference>
<evidence type="ECO:0000256" key="5">
    <source>
        <dbReference type="ARBA" id="ARBA00022643"/>
    </source>
</evidence>
<dbReference type="EC" id="1.16.1.8" evidence="11"/>
<dbReference type="InterPro" id="IPR039261">
    <property type="entry name" value="FNR_nucleotide-bd"/>
</dbReference>
<dbReference type="GO" id="GO:0005829">
    <property type="term" value="C:cytosol"/>
    <property type="evidence" value="ECO:0007669"/>
    <property type="project" value="TreeGrafter"/>
</dbReference>
<dbReference type="Proteomes" id="UP000663879">
    <property type="component" value="Unassembled WGS sequence"/>
</dbReference>
<evidence type="ECO:0000256" key="4">
    <source>
        <dbReference type="ARBA" id="ARBA00022630"/>
    </source>
</evidence>
<accession>A0A813M3M2</accession>
<evidence type="ECO:0000313" key="16">
    <source>
        <dbReference type="Proteomes" id="UP000663879"/>
    </source>
</evidence>
<dbReference type="PRINTS" id="PR00369">
    <property type="entry name" value="FLAVODOXIN"/>
</dbReference>
<keyword evidence="7" id="KW-0274">FAD</keyword>
<evidence type="ECO:0000256" key="3">
    <source>
        <dbReference type="ARBA" id="ARBA00022605"/>
    </source>
</evidence>
<dbReference type="FunFam" id="1.20.990.10:FF:000007">
    <property type="entry name" value="Methionine synthase reductase"/>
    <property type="match status" value="1"/>
</dbReference>
<evidence type="ECO:0000256" key="11">
    <source>
        <dbReference type="ARBA" id="ARBA00039088"/>
    </source>
</evidence>
<dbReference type="InterPro" id="IPR017927">
    <property type="entry name" value="FAD-bd_FR_type"/>
</dbReference>
<dbReference type="GO" id="GO:0030586">
    <property type="term" value="F:[methionine synthase] reductase (NADPH) activity"/>
    <property type="evidence" value="ECO:0007669"/>
    <property type="project" value="UniProtKB-EC"/>
</dbReference>
<dbReference type="PANTHER" id="PTHR19384:SF84">
    <property type="entry name" value="METHIONINE SYNTHASE REDUCTASE"/>
    <property type="match status" value="1"/>
</dbReference>
<feature type="domain" description="FAD-binding FR-type" evidence="14">
    <location>
        <begin position="239"/>
        <end position="485"/>
    </location>
</feature>
<proteinExistence type="predicted"/>
<keyword evidence="8" id="KW-0521">NADP</keyword>
<dbReference type="PANTHER" id="PTHR19384">
    <property type="entry name" value="NITRIC OXIDE SYNTHASE-RELATED"/>
    <property type="match status" value="1"/>
</dbReference>
<evidence type="ECO:0000256" key="7">
    <source>
        <dbReference type="ARBA" id="ARBA00022827"/>
    </source>
</evidence>
<reference evidence="15" key="1">
    <citation type="submission" date="2021-02" db="EMBL/GenBank/DDBJ databases">
        <authorList>
            <person name="Nowell W R."/>
        </authorList>
    </citation>
    <scope>NUCLEOTIDE SEQUENCE</scope>
    <source>
        <strain evidence="15">Ploen Becks lab</strain>
    </source>
</reference>
<dbReference type="EMBL" id="CAJNOC010000062">
    <property type="protein sequence ID" value="CAF0711129.1"/>
    <property type="molecule type" value="Genomic_DNA"/>
</dbReference>
<comment type="cofactor">
    <cofactor evidence="2">
        <name>FAD</name>
        <dbReference type="ChEBI" id="CHEBI:57692"/>
    </cofactor>
</comment>
<evidence type="ECO:0000256" key="2">
    <source>
        <dbReference type="ARBA" id="ARBA00001974"/>
    </source>
</evidence>
<dbReference type="InterPro" id="IPR023173">
    <property type="entry name" value="NADPH_Cyt_P450_Rdtase_alpha"/>
</dbReference>
<evidence type="ECO:0000256" key="9">
    <source>
        <dbReference type="ARBA" id="ARBA00023002"/>
    </source>
</evidence>
<dbReference type="PROSITE" id="PS50902">
    <property type="entry name" value="FLAVODOXIN_LIKE"/>
    <property type="match status" value="1"/>
</dbReference>
<dbReference type="GO" id="GO:0009086">
    <property type="term" value="P:methionine biosynthetic process"/>
    <property type="evidence" value="ECO:0007669"/>
    <property type="project" value="UniProtKB-KW"/>
</dbReference>
<feature type="domain" description="Flavodoxin-like" evidence="13">
    <location>
        <begin position="9"/>
        <end position="155"/>
    </location>
</feature>
<dbReference type="Gene3D" id="1.20.990.10">
    <property type="entry name" value="NADPH-cytochrome p450 Reductase, Chain A, domain 3"/>
    <property type="match status" value="1"/>
</dbReference>
<name>A0A813M3M2_9BILA</name>
<dbReference type="InterPro" id="IPR029039">
    <property type="entry name" value="Flavoprotein-like_sf"/>
</dbReference>
<evidence type="ECO:0000256" key="12">
    <source>
        <dbReference type="ARBA" id="ARBA00040659"/>
    </source>
</evidence>
<evidence type="ECO:0000256" key="8">
    <source>
        <dbReference type="ARBA" id="ARBA00022857"/>
    </source>
</evidence>
<comment type="cofactor">
    <cofactor evidence="1">
        <name>FMN</name>
        <dbReference type="ChEBI" id="CHEBI:58210"/>
    </cofactor>
</comment>
<evidence type="ECO:0000259" key="14">
    <source>
        <dbReference type="PROSITE" id="PS51384"/>
    </source>
</evidence>
<dbReference type="InterPro" id="IPR001094">
    <property type="entry name" value="Flavdoxin-like"/>
</dbReference>
<dbReference type="PRINTS" id="PR00371">
    <property type="entry name" value="FPNCR"/>
</dbReference>
<evidence type="ECO:0000256" key="10">
    <source>
        <dbReference type="ARBA" id="ARBA00023167"/>
    </source>
</evidence>
<dbReference type="AlphaFoldDB" id="A0A813M3M2"/>
<dbReference type="Pfam" id="PF00175">
    <property type="entry name" value="NAD_binding_1"/>
    <property type="match status" value="1"/>
</dbReference>
<dbReference type="Gene3D" id="2.40.30.10">
    <property type="entry name" value="Translation factors"/>
    <property type="match status" value="1"/>
</dbReference>
<dbReference type="Pfam" id="PF00667">
    <property type="entry name" value="FAD_binding_1"/>
    <property type="match status" value="1"/>
</dbReference>
<dbReference type="InterPro" id="IPR003097">
    <property type="entry name" value="CysJ-like_FAD-binding"/>
</dbReference>
<evidence type="ECO:0000256" key="1">
    <source>
        <dbReference type="ARBA" id="ARBA00001917"/>
    </source>
</evidence>
<organism evidence="15 16">
    <name type="scientific">Brachionus calyciflorus</name>
    <dbReference type="NCBI Taxonomy" id="104777"/>
    <lineage>
        <taxon>Eukaryota</taxon>
        <taxon>Metazoa</taxon>
        <taxon>Spiralia</taxon>
        <taxon>Gnathifera</taxon>
        <taxon>Rotifera</taxon>
        <taxon>Eurotatoria</taxon>
        <taxon>Monogononta</taxon>
        <taxon>Pseudotrocha</taxon>
        <taxon>Ploima</taxon>
        <taxon>Brachionidae</taxon>
        <taxon>Brachionus</taxon>
    </lineage>
</organism>
<evidence type="ECO:0000313" key="15">
    <source>
        <dbReference type="EMBL" id="CAF0711129.1"/>
    </source>
</evidence>
<protein>
    <recommendedName>
        <fullName evidence="12">Methionine synthase reductase</fullName>
        <ecNumber evidence="11">1.16.1.8</ecNumber>
    </recommendedName>
</protein>
<dbReference type="Gene3D" id="3.40.50.80">
    <property type="entry name" value="Nucleotide-binding domain of ferredoxin-NADP reductase (FNR) module"/>
    <property type="match status" value="1"/>
</dbReference>
<sequence length="653" mass="76015">MSQTEDPKICIIYATQTGQSKTIAETINDEAITNGFEPKLYNIDQFGKDFKLNEITDPLIFVCSTTGDGETPESARKCFSTLKRLDTETNTNYLNNLNYALLGLGDTNYTQFCNGPKLFHKRFQELGAKCFYGPVWADDGTGLEIEVEPFKEGLWDVLDDFFKKQKKDHNKQLVENSDTDKLCEELNKLAIINPSLSNELSVPEFVENHFTIEFLDEKKTQDENGLLKIFSILYPQSSSGIFKAKIIENTKLTRDDAEKDCYDIKFLIDSDKEILTYEPGYAIDVICPNDDTEVTQLLKRLRVDDSKNKIFKLKSKDSSKKLGQTYVKITEENDINLEHFFKYCVDIRWNSLKKNFLRFLSEYCSDESEKNRLLQLSSREASEEYQSLIKENLITLLDLLNIFKSCQPPIEHLIQMLLGLNARSYSLCSSSSKQEMEFVFNLVKFKKDLNRTYEREGLGTGYLKNLKQNDHFYLMKRKFQNFTFPDDSEKPLIMIGPGTGIAPFIGYLREKKDILNNLNLYLFYGCRDPEKDFLFKNEILEDFAPNSKLFSVSFSRFVYDEKDKFVDFIEKHHVKDSKYVQDSIRFHSKEMIQLINEKNGYIYVCGDAKNMSKDVFNCFAECLCKELEMSNEQANKYLMDMIKNKRYKQDIWA</sequence>
<gene>
    <name evidence="15" type="ORF">OXX778_LOCUS1061</name>
</gene>
<dbReference type="GO" id="GO:0010181">
    <property type="term" value="F:FMN binding"/>
    <property type="evidence" value="ECO:0007669"/>
    <property type="project" value="InterPro"/>
</dbReference>
<keyword evidence="4" id="KW-0285">Flavoprotein</keyword>
<keyword evidence="3" id="KW-0028">Amino-acid biosynthesis</keyword>
<keyword evidence="5" id="KW-0288">FMN</keyword>
<dbReference type="InterPro" id="IPR017938">
    <property type="entry name" value="Riboflavin_synthase-like_b-brl"/>
</dbReference>
<dbReference type="PROSITE" id="PS51384">
    <property type="entry name" value="FAD_FR"/>
    <property type="match status" value="1"/>
</dbReference>
<keyword evidence="6" id="KW-0949">S-adenosyl-L-methionine</keyword>
<dbReference type="InterPro" id="IPR001433">
    <property type="entry name" value="OxRdtase_FAD/NAD-bd"/>
</dbReference>
<keyword evidence="9" id="KW-0560">Oxidoreductase</keyword>
<dbReference type="SUPFAM" id="SSF63380">
    <property type="entry name" value="Riboflavin synthase domain-like"/>
    <property type="match status" value="1"/>
</dbReference>
<comment type="caution">
    <text evidence="15">The sequence shown here is derived from an EMBL/GenBank/DDBJ whole genome shotgun (WGS) entry which is preliminary data.</text>
</comment>
<dbReference type="Pfam" id="PF00258">
    <property type="entry name" value="Flavodoxin_1"/>
    <property type="match status" value="1"/>
</dbReference>
<keyword evidence="16" id="KW-1185">Reference proteome</keyword>
<evidence type="ECO:0000256" key="6">
    <source>
        <dbReference type="ARBA" id="ARBA00022691"/>
    </source>
</evidence>
<keyword evidence="10" id="KW-0486">Methionine biosynthesis</keyword>
<dbReference type="SUPFAM" id="SSF52218">
    <property type="entry name" value="Flavoproteins"/>
    <property type="match status" value="1"/>
</dbReference>
<dbReference type="GO" id="GO:0050660">
    <property type="term" value="F:flavin adenine dinucleotide binding"/>
    <property type="evidence" value="ECO:0007669"/>
    <property type="project" value="TreeGrafter"/>
</dbReference>
<dbReference type="OrthoDB" id="1856718at2759"/>
<dbReference type="SUPFAM" id="SSF52343">
    <property type="entry name" value="Ferredoxin reductase-like, C-terminal NADP-linked domain"/>
    <property type="match status" value="1"/>
</dbReference>
<dbReference type="InterPro" id="IPR008254">
    <property type="entry name" value="Flavodoxin/NO_synth"/>
</dbReference>
<dbReference type="InterPro" id="IPR001709">
    <property type="entry name" value="Flavoprot_Pyr_Nucl_cyt_Rdtase"/>
</dbReference>
<dbReference type="Gene3D" id="3.40.50.360">
    <property type="match status" value="1"/>
</dbReference>